<comment type="caution">
    <text evidence="2">The sequence shown here is derived from an EMBL/GenBank/DDBJ whole genome shotgun (WGS) entry which is preliminary data.</text>
</comment>
<evidence type="ECO:0000313" key="2">
    <source>
        <dbReference type="EMBL" id="KAK8771048.1"/>
    </source>
</evidence>
<feature type="region of interest" description="Disordered" evidence="1">
    <location>
        <begin position="1"/>
        <end position="35"/>
    </location>
</feature>
<keyword evidence="3" id="KW-1185">Reference proteome</keyword>
<organism evidence="2 3">
    <name type="scientific">Amblyomma americanum</name>
    <name type="common">Lone star tick</name>
    <dbReference type="NCBI Taxonomy" id="6943"/>
    <lineage>
        <taxon>Eukaryota</taxon>
        <taxon>Metazoa</taxon>
        <taxon>Ecdysozoa</taxon>
        <taxon>Arthropoda</taxon>
        <taxon>Chelicerata</taxon>
        <taxon>Arachnida</taxon>
        <taxon>Acari</taxon>
        <taxon>Parasitiformes</taxon>
        <taxon>Ixodida</taxon>
        <taxon>Ixodoidea</taxon>
        <taxon>Ixodidae</taxon>
        <taxon>Amblyomminae</taxon>
        <taxon>Amblyomma</taxon>
    </lineage>
</organism>
<evidence type="ECO:0000256" key="1">
    <source>
        <dbReference type="SAM" id="MobiDB-lite"/>
    </source>
</evidence>
<gene>
    <name evidence="2" type="ORF">V5799_025709</name>
</gene>
<name>A0AAQ4E8R4_AMBAM</name>
<feature type="non-terminal residue" evidence="2">
    <location>
        <position position="1"/>
    </location>
</feature>
<proteinExistence type="predicted"/>
<sequence length="49" mass="5132">LSLFPSPQGRGLEAQAPLPSHATLASRAPGRGKACTHFEETGGKAIFRN</sequence>
<accession>A0AAQ4E8R4</accession>
<evidence type="ECO:0000313" key="3">
    <source>
        <dbReference type="Proteomes" id="UP001321473"/>
    </source>
</evidence>
<protein>
    <submittedName>
        <fullName evidence="2">Uncharacterized protein</fullName>
    </submittedName>
</protein>
<dbReference type="Proteomes" id="UP001321473">
    <property type="component" value="Unassembled WGS sequence"/>
</dbReference>
<reference evidence="2 3" key="1">
    <citation type="journal article" date="2023" name="Arcadia Sci">
        <title>De novo assembly of a long-read Amblyomma americanum tick genome.</title>
        <authorList>
            <person name="Chou S."/>
            <person name="Poskanzer K.E."/>
            <person name="Rollins M."/>
            <person name="Thuy-Boun P.S."/>
        </authorList>
    </citation>
    <scope>NUCLEOTIDE SEQUENCE [LARGE SCALE GENOMIC DNA]</scope>
    <source>
        <strain evidence="2">F_SG_1</strain>
        <tissue evidence="2">Salivary glands</tissue>
    </source>
</reference>
<dbReference type="AlphaFoldDB" id="A0AAQ4E8R4"/>
<dbReference type="EMBL" id="JARKHS020020203">
    <property type="protein sequence ID" value="KAK8771048.1"/>
    <property type="molecule type" value="Genomic_DNA"/>
</dbReference>